<evidence type="ECO:0000256" key="4">
    <source>
        <dbReference type="ARBA" id="ARBA00012483"/>
    </source>
</evidence>
<keyword evidence="20" id="KW-1185">Reference proteome</keyword>
<protein>
    <recommendedName>
        <fullName evidence="4">RING-type E3 ubiquitin transferase</fullName>
        <ecNumber evidence="4">2.3.2.27</ecNumber>
    </recommendedName>
</protein>
<feature type="region of interest" description="Disordered" evidence="15">
    <location>
        <begin position="389"/>
        <end position="409"/>
    </location>
</feature>
<comment type="subcellular location">
    <subcellularLocation>
        <location evidence="2">Membrane</location>
        <topology evidence="2">Single-pass membrane protein</topology>
    </subcellularLocation>
</comment>
<dbReference type="CDD" id="cd16461">
    <property type="entry name" value="RING-H2_EL5-like"/>
    <property type="match status" value="1"/>
</dbReference>
<evidence type="ECO:0000259" key="18">
    <source>
        <dbReference type="PROSITE" id="PS50089"/>
    </source>
</evidence>
<dbReference type="Pfam" id="PF13639">
    <property type="entry name" value="zf-RING_2"/>
    <property type="match status" value="1"/>
</dbReference>
<comment type="caution">
    <text evidence="19">The sequence shown here is derived from an EMBL/GenBank/DDBJ whole genome shotgun (WGS) entry which is preliminary data.</text>
</comment>
<dbReference type="EC" id="2.3.2.27" evidence="4"/>
<feature type="domain" description="RING-type" evidence="18">
    <location>
        <begin position="143"/>
        <end position="185"/>
    </location>
</feature>
<keyword evidence="10" id="KW-0862">Zinc</keyword>
<dbReference type="Proteomes" id="UP001168098">
    <property type="component" value="Unassembled WGS sequence"/>
</dbReference>
<evidence type="ECO:0000313" key="19">
    <source>
        <dbReference type="EMBL" id="KAJ9673921.1"/>
    </source>
</evidence>
<evidence type="ECO:0000256" key="1">
    <source>
        <dbReference type="ARBA" id="ARBA00000900"/>
    </source>
</evidence>
<evidence type="ECO:0000313" key="20">
    <source>
        <dbReference type="Proteomes" id="UP001168098"/>
    </source>
</evidence>
<comment type="pathway">
    <text evidence="3">Protein modification; protein ubiquitination.</text>
</comment>
<dbReference type="InterPro" id="IPR053238">
    <property type="entry name" value="RING-H2_zinc_finger"/>
</dbReference>
<name>A0AA38YNV7_VITRO</name>
<comment type="catalytic activity">
    <reaction evidence="1">
        <text>S-ubiquitinyl-[E2 ubiquitin-conjugating enzyme]-L-cysteine + [acceptor protein]-L-lysine = [E2 ubiquitin-conjugating enzyme]-L-cysteine + N(6)-ubiquitinyl-[acceptor protein]-L-lysine.</text>
        <dbReference type="EC" id="2.3.2.27"/>
    </reaction>
</comment>
<evidence type="ECO:0000256" key="15">
    <source>
        <dbReference type="SAM" id="MobiDB-lite"/>
    </source>
</evidence>
<dbReference type="PROSITE" id="PS50089">
    <property type="entry name" value="ZF_RING_2"/>
    <property type="match status" value="1"/>
</dbReference>
<dbReference type="SUPFAM" id="SSF57850">
    <property type="entry name" value="RING/U-box"/>
    <property type="match status" value="1"/>
</dbReference>
<dbReference type="GO" id="GO:0061630">
    <property type="term" value="F:ubiquitin protein ligase activity"/>
    <property type="evidence" value="ECO:0007669"/>
    <property type="project" value="UniProtKB-EC"/>
</dbReference>
<dbReference type="AlphaFoldDB" id="A0AA38YNV7"/>
<dbReference type="GO" id="GO:0008270">
    <property type="term" value="F:zinc ion binding"/>
    <property type="evidence" value="ECO:0007669"/>
    <property type="project" value="UniProtKB-KW"/>
</dbReference>
<dbReference type="InterPro" id="IPR001841">
    <property type="entry name" value="Znf_RING"/>
</dbReference>
<reference evidence="19 20" key="1">
    <citation type="journal article" date="2023" name="BMC Biotechnol.">
        <title>Vitis rotundifolia cv Carlos genome sequencing.</title>
        <authorList>
            <person name="Huff M."/>
            <person name="Hulse-Kemp A."/>
            <person name="Scheffler B."/>
            <person name="Youngblood R."/>
            <person name="Simpson S."/>
            <person name="Babiker E."/>
            <person name="Staton M."/>
        </authorList>
    </citation>
    <scope>NUCLEOTIDE SEQUENCE [LARGE SCALE GENOMIC DNA]</scope>
    <source>
        <tissue evidence="19">Leaf</tissue>
    </source>
</reference>
<evidence type="ECO:0000256" key="7">
    <source>
        <dbReference type="ARBA" id="ARBA00022723"/>
    </source>
</evidence>
<evidence type="ECO:0000256" key="12">
    <source>
        <dbReference type="ARBA" id="ARBA00023136"/>
    </source>
</evidence>
<proteinExistence type="inferred from homology"/>
<dbReference type="PANTHER" id="PTHR14155:SF583">
    <property type="entry name" value="RING-TYPE DOMAIN-CONTAINING PROTEIN"/>
    <property type="match status" value="1"/>
</dbReference>
<dbReference type="SMART" id="SM00184">
    <property type="entry name" value="RING"/>
    <property type="match status" value="1"/>
</dbReference>
<keyword evidence="9" id="KW-0833">Ubl conjugation pathway</keyword>
<feature type="transmembrane region" description="Helical" evidence="16">
    <location>
        <begin position="63"/>
        <end position="84"/>
    </location>
</feature>
<evidence type="ECO:0000256" key="6">
    <source>
        <dbReference type="ARBA" id="ARBA00022692"/>
    </source>
</evidence>
<dbReference type="FunFam" id="3.30.40.10:FF:000187">
    <property type="entry name" value="E3 ubiquitin-protein ligase ATL6"/>
    <property type="match status" value="1"/>
</dbReference>
<sequence length="409" mass="45663">MTKETKFQCLSMFPIFNFNGVACLLNISLLLPLLSCATAQTATEQPPPPSELMSLAQKFNPSMAIVMIAIVSAFFFMGFFSVYLRQCIERRVRGRFNTEIVGIGGHRSWMAARGLNSSVIERFPTFVYSAVKAHKIGKEGLECAVCLNEFEDDETLRLLPKCNHLFHSDCIDLWLSSHVTCPVCRANLTPKPGEKFCAPVPIFGPETESDESDTRAEIVETPNQVPIVVDAQSPDVMNHGRNTPNRPPRSRSIKVRITGMFPRSHSTGHSLIQPGENRERFTLRLQEEIRNQIMNTSLSRTKSWVALPGVQSLKRGYRANSVGSLRGQTYFNYEQFNGEIRAERLGFSMTSPFVPRAGSSHARSPQGCEGSLTPKTLFRSLKSPFDRLFLPGDSAGERLSDRPRSDSPV</sequence>
<dbReference type="GO" id="GO:0016020">
    <property type="term" value="C:membrane"/>
    <property type="evidence" value="ECO:0007669"/>
    <property type="project" value="UniProtKB-SubCell"/>
</dbReference>
<keyword evidence="8 14" id="KW-0863">Zinc-finger</keyword>
<organism evidence="19 20">
    <name type="scientific">Vitis rotundifolia</name>
    <name type="common">Muscadine grape</name>
    <dbReference type="NCBI Taxonomy" id="103349"/>
    <lineage>
        <taxon>Eukaryota</taxon>
        <taxon>Viridiplantae</taxon>
        <taxon>Streptophyta</taxon>
        <taxon>Embryophyta</taxon>
        <taxon>Tracheophyta</taxon>
        <taxon>Spermatophyta</taxon>
        <taxon>Magnoliopsida</taxon>
        <taxon>eudicotyledons</taxon>
        <taxon>Gunneridae</taxon>
        <taxon>Pentapetalae</taxon>
        <taxon>rosids</taxon>
        <taxon>Vitales</taxon>
        <taxon>Vitaceae</taxon>
        <taxon>Viteae</taxon>
        <taxon>Vitis</taxon>
    </lineage>
</organism>
<feature type="signal peptide" evidence="17">
    <location>
        <begin position="1"/>
        <end position="39"/>
    </location>
</feature>
<dbReference type="InterPro" id="IPR013083">
    <property type="entry name" value="Znf_RING/FYVE/PHD"/>
</dbReference>
<evidence type="ECO:0000256" key="14">
    <source>
        <dbReference type="PROSITE-ProRule" id="PRU00175"/>
    </source>
</evidence>
<evidence type="ECO:0000256" key="3">
    <source>
        <dbReference type="ARBA" id="ARBA00004906"/>
    </source>
</evidence>
<evidence type="ECO:0000256" key="2">
    <source>
        <dbReference type="ARBA" id="ARBA00004167"/>
    </source>
</evidence>
<evidence type="ECO:0000256" key="13">
    <source>
        <dbReference type="ARBA" id="ARBA00024209"/>
    </source>
</evidence>
<feature type="chain" id="PRO_5041230058" description="RING-type E3 ubiquitin transferase" evidence="17">
    <location>
        <begin position="40"/>
        <end position="409"/>
    </location>
</feature>
<evidence type="ECO:0000256" key="8">
    <source>
        <dbReference type="ARBA" id="ARBA00022771"/>
    </source>
</evidence>
<dbReference type="EMBL" id="JARBHA010000018">
    <property type="protein sequence ID" value="KAJ9673921.1"/>
    <property type="molecule type" value="Genomic_DNA"/>
</dbReference>
<dbReference type="Gene3D" id="3.30.40.10">
    <property type="entry name" value="Zinc/RING finger domain, C3HC4 (zinc finger)"/>
    <property type="match status" value="1"/>
</dbReference>
<comment type="similarity">
    <text evidence="13">Belongs to the RING-type zinc finger family. ATL subfamily.</text>
</comment>
<dbReference type="PANTHER" id="PTHR14155">
    <property type="entry name" value="RING FINGER DOMAIN-CONTAINING"/>
    <property type="match status" value="1"/>
</dbReference>
<accession>A0AA38YNV7</accession>
<evidence type="ECO:0000256" key="17">
    <source>
        <dbReference type="SAM" id="SignalP"/>
    </source>
</evidence>
<feature type="compositionally biased region" description="Basic and acidic residues" evidence="15">
    <location>
        <begin position="395"/>
        <end position="409"/>
    </location>
</feature>
<evidence type="ECO:0000256" key="10">
    <source>
        <dbReference type="ARBA" id="ARBA00022833"/>
    </source>
</evidence>
<keyword evidence="11 16" id="KW-1133">Transmembrane helix</keyword>
<evidence type="ECO:0000256" key="9">
    <source>
        <dbReference type="ARBA" id="ARBA00022786"/>
    </source>
</evidence>
<keyword evidence="6 16" id="KW-0812">Transmembrane</keyword>
<gene>
    <name evidence="19" type="ORF">PVL29_023460</name>
</gene>
<keyword evidence="7" id="KW-0479">Metal-binding</keyword>
<keyword evidence="5" id="KW-0808">Transferase</keyword>
<keyword evidence="17" id="KW-0732">Signal</keyword>
<evidence type="ECO:0000256" key="11">
    <source>
        <dbReference type="ARBA" id="ARBA00022989"/>
    </source>
</evidence>
<evidence type="ECO:0000256" key="16">
    <source>
        <dbReference type="SAM" id="Phobius"/>
    </source>
</evidence>
<evidence type="ECO:0000256" key="5">
    <source>
        <dbReference type="ARBA" id="ARBA00022679"/>
    </source>
</evidence>
<keyword evidence="12 16" id="KW-0472">Membrane</keyword>